<reference evidence="1" key="2">
    <citation type="submission" date="2017-06" db="EMBL/GenBank/DDBJ databases">
        <title>WGS assembly of Brachypodium distachyon.</title>
        <authorList>
            <consortium name="The International Brachypodium Initiative"/>
            <person name="Lucas S."/>
            <person name="Harmon-Smith M."/>
            <person name="Lail K."/>
            <person name="Tice H."/>
            <person name="Grimwood J."/>
            <person name="Bruce D."/>
            <person name="Barry K."/>
            <person name="Shu S."/>
            <person name="Lindquist E."/>
            <person name="Wang M."/>
            <person name="Pitluck S."/>
            <person name="Vogel J.P."/>
            <person name="Garvin D.F."/>
            <person name="Mockler T.C."/>
            <person name="Schmutz J."/>
            <person name="Rokhsar D."/>
            <person name="Bevan M.W."/>
        </authorList>
    </citation>
    <scope>NUCLEOTIDE SEQUENCE</scope>
    <source>
        <strain evidence="1">Bd21</strain>
    </source>
</reference>
<dbReference type="OrthoDB" id="659166at2759"/>
<name>A0A0Q3IAZ3_BRADI</name>
<dbReference type="EnsemblPlants" id="KQK03027">
    <property type="protein sequence ID" value="KQK03027"/>
    <property type="gene ID" value="BRADI_2g05102v3"/>
</dbReference>
<evidence type="ECO:0000313" key="3">
    <source>
        <dbReference type="Proteomes" id="UP000008810"/>
    </source>
</evidence>
<dbReference type="FunCoup" id="A0A0Q3IAZ3">
    <property type="interactions" value="214"/>
</dbReference>
<dbReference type="EMBL" id="CM000881">
    <property type="protein sequence ID" value="KQK03027.1"/>
    <property type="molecule type" value="Genomic_DNA"/>
</dbReference>
<evidence type="ECO:0000313" key="2">
    <source>
        <dbReference type="EnsemblPlants" id="KQK03027"/>
    </source>
</evidence>
<dbReference type="InParanoid" id="A0A0Q3IAZ3"/>
<proteinExistence type="predicted"/>
<dbReference type="STRING" id="15368.A0A0Q3IAZ3"/>
<dbReference type="Gramene" id="KQK03027">
    <property type="protein sequence ID" value="KQK03027"/>
    <property type="gene ID" value="BRADI_2g05102v3"/>
</dbReference>
<dbReference type="Proteomes" id="UP000008810">
    <property type="component" value="Chromosome 2"/>
</dbReference>
<accession>A0A0Q3IAZ3</accession>
<dbReference type="ExpressionAtlas" id="A0A0Q3IAZ3">
    <property type="expression patterns" value="baseline"/>
</dbReference>
<sequence length="124" mass="14295">MAYVFTFWTCYVLMKEYENVTTMRLCFLVSEKLQPDQLPYLDHTEFLLPYLDPAVNHLRIKLAGTSIAHRVRLMKGTYGRATITTNWQNFVHDAGLQERYSGLCIQRSSNQAVPPCSTTLAEIM</sequence>
<reference evidence="2" key="3">
    <citation type="submission" date="2018-08" db="UniProtKB">
        <authorList>
            <consortium name="EnsemblPlants"/>
        </authorList>
    </citation>
    <scope>IDENTIFICATION</scope>
    <source>
        <strain evidence="2">cv. Bd21</strain>
    </source>
</reference>
<reference evidence="1 2" key="1">
    <citation type="journal article" date="2010" name="Nature">
        <title>Genome sequencing and analysis of the model grass Brachypodium distachyon.</title>
        <authorList>
            <consortium name="International Brachypodium Initiative"/>
        </authorList>
    </citation>
    <scope>NUCLEOTIDE SEQUENCE [LARGE SCALE GENOMIC DNA]</scope>
    <source>
        <strain evidence="1 2">Bd21</strain>
    </source>
</reference>
<gene>
    <name evidence="1" type="ORF">BRADI_2g05102v3</name>
</gene>
<keyword evidence="3" id="KW-1185">Reference proteome</keyword>
<dbReference type="AlphaFoldDB" id="A0A0Q3IAZ3"/>
<protein>
    <submittedName>
        <fullName evidence="1 2">Uncharacterized protein</fullName>
    </submittedName>
</protein>
<evidence type="ECO:0000313" key="1">
    <source>
        <dbReference type="EMBL" id="KQK03027.1"/>
    </source>
</evidence>
<organism evidence="1">
    <name type="scientific">Brachypodium distachyon</name>
    <name type="common">Purple false brome</name>
    <name type="synonym">Trachynia distachya</name>
    <dbReference type="NCBI Taxonomy" id="15368"/>
    <lineage>
        <taxon>Eukaryota</taxon>
        <taxon>Viridiplantae</taxon>
        <taxon>Streptophyta</taxon>
        <taxon>Embryophyta</taxon>
        <taxon>Tracheophyta</taxon>
        <taxon>Spermatophyta</taxon>
        <taxon>Magnoliopsida</taxon>
        <taxon>Liliopsida</taxon>
        <taxon>Poales</taxon>
        <taxon>Poaceae</taxon>
        <taxon>BOP clade</taxon>
        <taxon>Pooideae</taxon>
        <taxon>Stipodae</taxon>
        <taxon>Brachypodieae</taxon>
        <taxon>Brachypodium</taxon>
    </lineage>
</organism>